<reference evidence="3" key="1">
    <citation type="submission" date="2011-12" db="EMBL/GenBank/DDBJ databases">
        <authorList>
            <consortium name="The Broad Institute Genome Sequencing Platform"/>
            <person name="Russ C."/>
            <person name="Tyler B."/>
            <person name="Panabieres F."/>
            <person name="Shan W."/>
            <person name="Tripathy S."/>
            <person name="Grunwald N."/>
            <person name="Machado M."/>
            <person name="Young S.K."/>
            <person name="Zeng Q."/>
            <person name="Gargeya S."/>
            <person name="Fitzgerald M."/>
            <person name="Haas B."/>
            <person name="Abouelleil A."/>
            <person name="Alvarado L."/>
            <person name="Arachchi H.M."/>
            <person name="Berlin A."/>
            <person name="Chapman S.B."/>
            <person name="Gearin G."/>
            <person name="Goldberg J."/>
            <person name="Griggs A."/>
            <person name="Gujja S."/>
            <person name="Hansen M."/>
            <person name="Heiman D."/>
            <person name="Howarth C."/>
            <person name="Larimer J."/>
            <person name="Lui A."/>
            <person name="MacDonald P.J.P."/>
            <person name="McCowen C."/>
            <person name="Montmayeur A."/>
            <person name="Murphy C."/>
            <person name="Neiman D."/>
            <person name="Pearson M."/>
            <person name="Priest M."/>
            <person name="Roberts A."/>
            <person name="Saif S."/>
            <person name="Shea T."/>
            <person name="Sisk P."/>
            <person name="Stolte C."/>
            <person name="Sykes S."/>
            <person name="Wortman J."/>
            <person name="Nusbaum C."/>
            <person name="Birren B."/>
        </authorList>
    </citation>
    <scope>NUCLEOTIDE SEQUENCE [LARGE SCALE GENOMIC DNA]</scope>
    <source>
        <strain evidence="3">INRA-310</strain>
    </source>
</reference>
<organism evidence="2 3">
    <name type="scientific">Phytophthora nicotianae (strain INRA-310)</name>
    <name type="common">Phytophthora parasitica</name>
    <dbReference type="NCBI Taxonomy" id="761204"/>
    <lineage>
        <taxon>Eukaryota</taxon>
        <taxon>Sar</taxon>
        <taxon>Stramenopiles</taxon>
        <taxon>Oomycota</taxon>
        <taxon>Peronosporomycetes</taxon>
        <taxon>Peronosporales</taxon>
        <taxon>Peronosporaceae</taxon>
        <taxon>Phytophthora</taxon>
    </lineage>
</organism>
<gene>
    <name evidence="2" type="ORF">PPTG_19624</name>
</gene>
<dbReference type="AlphaFoldDB" id="W2PCG7"/>
<feature type="region of interest" description="Disordered" evidence="1">
    <location>
        <begin position="15"/>
        <end position="46"/>
    </location>
</feature>
<name>W2PCG7_PHYN3</name>
<dbReference type="GeneID" id="20188359"/>
<feature type="compositionally biased region" description="Polar residues" evidence="1">
    <location>
        <begin position="25"/>
        <end position="36"/>
    </location>
</feature>
<dbReference type="RefSeq" id="XP_008916368.1">
    <property type="nucleotide sequence ID" value="XM_008918120.1"/>
</dbReference>
<evidence type="ECO:0000313" key="3">
    <source>
        <dbReference type="Proteomes" id="UP000018817"/>
    </source>
</evidence>
<sequence>MATQERFDTLLQKCVRTTPEDLSPTRLSSRGNPYSSERSHESQDAVFLRQSGRRRLRLLNLHRRTVGPKTRRH</sequence>
<dbReference type="Proteomes" id="UP000018817">
    <property type="component" value="Unassembled WGS sequence"/>
</dbReference>
<dbReference type="EMBL" id="KI669703">
    <property type="protein sequence ID" value="ETM98330.1"/>
    <property type="molecule type" value="Genomic_DNA"/>
</dbReference>
<protein>
    <submittedName>
        <fullName evidence="2">Uncharacterized protein</fullName>
    </submittedName>
</protein>
<proteinExistence type="predicted"/>
<evidence type="ECO:0000313" key="2">
    <source>
        <dbReference type="EMBL" id="ETM98330.1"/>
    </source>
</evidence>
<reference evidence="2 3" key="2">
    <citation type="submission" date="2013-11" db="EMBL/GenBank/DDBJ databases">
        <title>The Genome Sequence of Phytophthora parasitica INRA-310.</title>
        <authorList>
            <consortium name="The Broad Institute Genomics Platform"/>
            <person name="Russ C."/>
            <person name="Tyler B."/>
            <person name="Panabieres F."/>
            <person name="Shan W."/>
            <person name="Tripathy S."/>
            <person name="Grunwald N."/>
            <person name="Machado M."/>
            <person name="Johnson C.S."/>
            <person name="Arredondo F."/>
            <person name="Hong C."/>
            <person name="Coffey M."/>
            <person name="Young S.K."/>
            <person name="Zeng Q."/>
            <person name="Gargeya S."/>
            <person name="Fitzgerald M."/>
            <person name="Abouelleil A."/>
            <person name="Alvarado L."/>
            <person name="Chapman S.B."/>
            <person name="Gainer-Dewar J."/>
            <person name="Goldberg J."/>
            <person name="Griggs A."/>
            <person name="Gujja S."/>
            <person name="Hansen M."/>
            <person name="Howarth C."/>
            <person name="Imamovic A."/>
            <person name="Ireland A."/>
            <person name="Larimer J."/>
            <person name="McCowan C."/>
            <person name="Murphy C."/>
            <person name="Pearson M."/>
            <person name="Poon T.W."/>
            <person name="Priest M."/>
            <person name="Roberts A."/>
            <person name="Saif S."/>
            <person name="Shea T."/>
            <person name="Sykes S."/>
            <person name="Wortman J."/>
            <person name="Nusbaum C."/>
            <person name="Birren B."/>
        </authorList>
    </citation>
    <scope>NUCLEOTIDE SEQUENCE [LARGE SCALE GENOMIC DNA]</scope>
    <source>
        <strain evidence="2 3">INRA-310</strain>
    </source>
</reference>
<accession>W2PCG7</accession>
<evidence type="ECO:0000256" key="1">
    <source>
        <dbReference type="SAM" id="MobiDB-lite"/>
    </source>
</evidence>
<dbReference type="VEuPathDB" id="FungiDB:PPTG_19624"/>